<protein>
    <submittedName>
        <fullName evidence="2">Uncharacterized protein</fullName>
    </submittedName>
</protein>
<dbReference type="Proteomes" id="UP000266673">
    <property type="component" value="Unassembled WGS sequence"/>
</dbReference>
<feature type="region of interest" description="Disordered" evidence="1">
    <location>
        <begin position="78"/>
        <end position="98"/>
    </location>
</feature>
<reference evidence="2 3" key="1">
    <citation type="submission" date="2018-06" db="EMBL/GenBank/DDBJ databases">
        <title>Comparative genomics reveals the genomic features of Rhizophagus irregularis, R. cerebriforme, R. diaphanum and Gigaspora rosea, and their symbiotic lifestyle signature.</title>
        <authorList>
            <person name="Morin E."/>
            <person name="San Clemente H."/>
            <person name="Chen E.C.H."/>
            <person name="De La Providencia I."/>
            <person name="Hainaut M."/>
            <person name="Kuo A."/>
            <person name="Kohler A."/>
            <person name="Murat C."/>
            <person name="Tang N."/>
            <person name="Roy S."/>
            <person name="Loubradou J."/>
            <person name="Henrissat B."/>
            <person name="Grigoriev I.V."/>
            <person name="Corradi N."/>
            <person name="Roux C."/>
            <person name="Martin F.M."/>
        </authorList>
    </citation>
    <scope>NUCLEOTIDE SEQUENCE [LARGE SCALE GENOMIC DNA]</scope>
    <source>
        <strain evidence="2 3">DAOM 194757</strain>
    </source>
</reference>
<dbReference type="STRING" id="44941.A0A397VVB0"/>
<evidence type="ECO:0000313" key="3">
    <source>
        <dbReference type="Proteomes" id="UP000266673"/>
    </source>
</evidence>
<dbReference type="OrthoDB" id="2431622at2759"/>
<sequence length="484" mass="54375">MNTIIKSAKRDTNHLEAEIEQGNQPNLVLNLQKSNINPVLIQALGNKITKTQNQLNNTKKQLRCSCNKIISLQELLENESDNSSNDSESSDIEKDQDSLSITSEISELQEIIDTMITKSKLGSSLFVSTNTFLKLIINQPCSACFNTDITTKKYQITACGFSVNINITCNKCFTTIFHKNEAAGIDYSKLVAGAGLVGESAKNSANFALHAACKQIQAQNKHTLEVSFDNLWSHIREASQASGEFIYNGNIEGYCSKPIVAYHLVKKPQIYKNKKGETITINEGNYNSSGKQMEHANLIGSIAKIIPTLIEYNMVLGVAVDGDLNIKNERWKYLEQPIMNFYTRAVYAACIRASDDNYPPITDKDLHQMHYDIVVEHLFDNHGQCWSEICWKVDNPDLVLPEPNLVGKSSTQLNALKTFLKGITQLSPRQSLITKMHTSQNESVNRIKLNYTDKKQDYSKSYRTRHAIAVIHNNNGFLEMLQIL</sequence>
<dbReference type="EMBL" id="QKWP01000134">
    <property type="protein sequence ID" value="RIB26484.1"/>
    <property type="molecule type" value="Genomic_DNA"/>
</dbReference>
<accession>A0A397VVB0</accession>
<keyword evidence="3" id="KW-1185">Reference proteome</keyword>
<dbReference type="AlphaFoldDB" id="A0A397VVB0"/>
<feature type="compositionally biased region" description="Low complexity" evidence="1">
    <location>
        <begin position="78"/>
        <end position="87"/>
    </location>
</feature>
<organism evidence="2 3">
    <name type="scientific">Gigaspora rosea</name>
    <dbReference type="NCBI Taxonomy" id="44941"/>
    <lineage>
        <taxon>Eukaryota</taxon>
        <taxon>Fungi</taxon>
        <taxon>Fungi incertae sedis</taxon>
        <taxon>Mucoromycota</taxon>
        <taxon>Glomeromycotina</taxon>
        <taxon>Glomeromycetes</taxon>
        <taxon>Diversisporales</taxon>
        <taxon>Gigasporaceae</taxon>
        <taxon>Gigaspora</taxon>
    </lineage>
</organism>
<evidence type="ECO:0000313" key="2">
    <source>
        <dbReference type="EMBL" id="RIB26484.1"/>
    </source>
</evidence>
<evidence type="ECO:0000256" key="1">
    <source>
        <dbReference type="SAM" id="MobiDB-lite"/>
    </source>
</evidence>
<gene>
    <name evidence="2" type="ORF">C2G38_2267176</name>
</gene>
<name>A0A397VVB0_9GLOM</name>
<proteinExistence type="predicted"/>
<comment type="caution">
    <text evidence="2">The sequence shown here is derived from an EMBL/GenBank/DDBJ whole genome shotgun (WGS) entry which is preliminary data.</text>
</comment>